<dbReference type="EMBL" id="OU892278">
    <property type="protein sequence ID" value="CAG9764419.1"/>
    <property type="molecule type" value="Genomic_DNA"/>
</dbReference>
<name>A0A9N9MGM9_9CUCU</name>
<accession>A0A9N9MGM9</accession>
<dbReference type="AlphaFoldDB" id="A0A9N9MGM9"/>
<feature type="transmembrane region" description="Helical" evidence="1">
    <location>
        <begin position="48"/>
        <end position="65"/>
    </location>
</feature>
<dbReference type="Proteomes" id="UP001152799">
    <property type="component" value="Chromosome 2"/>
</dbReference>
<keyword evidence="2" id="KW-0732">Signal</keyword>
<evidence type="ECO:0000313" key="4">
    <source>
        <dbReference type="Proteomes" id="UP001152799"/>
    </source>
</evidence>
<evidence type="ECO:0008006" key="5">
    <source>
        <dbReference type="Google" id="ProtNLM"/>
    </source>
</evidence>
<feature type="chain" id="PRO_5040275891" description="ATP synthase F0 subunit 8" evidence="2">
    <location>
        <begin position="25"/>
        <end position="138"/>
    </location>
</feature>
<evidence type="ECO:0000256" key="1">
    <source>
        <dbReference type="SAM" id="Phobius"/>
    </source>
</evidence>
<evidence type="ECO:0000256" key="2">
    <source>
        <dbReference type="SAM" id="SignalP"/>
    </source>
</evidence>
<reference evidence="3" key="1">
    <citation type="submission" date="2022-01" db="EMBL/GenBank/DDBJ databases">
        <authorList>
            <person name="King R."/>
        </authorList>
    </citation>
    <scope>NUCLEOTIDE SEQUENCE</scope>
</reference>
<evidence type="ECO:0000313" key="3">
    <source>
        <dbReference type="EMBL" id="CAG9764419.1"/>
    </source>
</evidence>
<keyword evidence="1" id="KW-0472">Membrane</keyword>
<keyword evidence="1" id="KW-1133">Transmembrane helix</keyword>
<feature type="signal peptide" evidence="2">
    <location>
        <begin position="1"/>
        <end position="24"/>
    </location>
</feature>
<protein>
    <recommendedName>
        <fullName evidence="5">ATP synthase F0 subunit 8</fullName>
    </recommendedName>
</protein>
<proteinExistence type="predicted"/>
<keyword evidence="1" id="KW-0812">Transmembrane</keyword>
<gene>
    <name evidence="3" type="ORF">CEUTPL_LOCUS5059</name>
</gene>
<keyword evidence="4" id="KW-1185">Reference proteome</keyword>
<sequence>MEAPIPSIVLCFVLIMTFPNSVNGGSPKGSPFKPIEFDWIKLLEHTGFILFVFLFFVMFVICWYVKCCYEPSRLEPPIIETDEKSVYDRTSMMTSTRVVTGISSFFQSRHMKLISKCIKKQIGSIPKKQHWSLITSAK</sequence>
<organism evidence="3 4">
    <name type="scientific">Ceutorhynchus assimilis</name>
    <name type="common">cabbage seed weevil</name>
    <dbReference type="NCBI Taxonomy" id="467358"/>
    <lineage>
        <taxon>Eukaryota</taxon>
        <taxon>Metazoa</taxon>
        <taxon>Ecdysozoa</taxon>
        <taxon>Arthropoda</taxon>
        <taxon>Hexapoda</taxon>
        <taxon>Insecta</taxon>
        <taxon>Pterygota</taxon>
        <taxon>Neoptera</taxon>
        <taxon>Endopterygota</taxon>
        <taxon>Coleoptera</taxon>
        <taxon>Polyphaga</taxon>
        <taxon>Cucujiformia</taxon>
        <taxon>Curculionidae</taxon>
        <taxon>Ceutorhynchinae</taxon>
        <taxon>Ceutorhynchus</taxon>
    </lineage>
</organism>